<evidence type="ECO:0000313" key="4">
    <source>
        <dbReference type="EMBL" id="GHO88130.1"/>
    </source>
</evidence>
<keyword evidence="5" id="KW-1185">Reference proteome</keyword>
<dbReference type="Pfam" id="PF13240">
    <property type="entry name" value="Zn_Ribbon_1"/>
    <property type="match status" value="1"/>
</dbReference>
<name>A0ABQ3VQ75_9CHLR</name>
<keyword evidence="2" id="KW-0472">Membrane</keyword>
<dbReference type="Proteomes" id="UP000635565">
    <property type="component" value="Unassembled WGS sequence"/>
</dbReference>
<keyword evidence="2" id="KW-1133">Transmembrane helix</keyword>
<feature type="region of interest" description="Disordered" evidence="1">
    <location>
        <begin position="135"/>
        <end position="178"/>
    </location>
</feature>
<sequence length="533" mass="57005">MATVCTHCGTELPREDARFCNNCGTLIPDHLLSPHAHMAANEDALDKINDALDPTSSLSEQVARQPFAQSTRSKKADNSNVTPWLGIQGYEPPNPVPATPADNGDVAAGNANARRLGQGGRLGRKSMADQQSANFTWPEPMTHIMTGRDTPGDPQATPQVVFPVLPSTPPPTRDLRTKVWDDVEDAPTMTDVAVPTSEPPVSQPAAAQSQQEEIEDLPTQSLSRSDFEEEDPTETTLTHLPTTQLSSVTAPPHPEANLQKQTNVTPSQGPAVDEHIDQMPTAQWQKSEIARDQMPSRSGSPDRSRDNSAPNPISYPPVPEGRQQPAPVAAPAATPVQQYRETPLPRLASAWPALAGKATKRTPLVAIVAVVLICALALGGWIALAHPFGGAADITPLQSVTNNTIGFSLEYPVGWSSSTSGTTLKLADSSDTAQITIARSNAGSTDLTKYLQQQATKMEMTDAKAGSATTFADTSWQQISGDFQLSGASYVGTIYAGTHNNQLYTWTQIAPKNVAQDEENLVFAPARSSLHLR</sequence>
<dbReference type="RefSeq" id="WP_201365746.1">
    <property type="nucleotide sequence ID" value="NZ_BNJJ01000021.1"/>
</dbReference>
<accession>A0ABQ3VQ75</accession>
<evidence type="ECO:0000259" key="3">
    <source>
        <dbReference type="Pfam" id="PF13240"/>
    </source>
</evidence>
<organism evidence="4 5">
    <name type="scientific">Dictyobacter formicarum</name>
    <dbReference type="NCBI Taxonomy" id="2778368"/>
    <lineage>
        <taxon>Bacteria</taxon>
        <taxon>Bacillati</taxon>
        <taxon>Chloroflexota</taxon>
        <taxon>Ktedonobacteria</taxon>
        <taxon>Ktedonobacterales</taxon>
        <taxon>Dictyobacteraceae</taxon>
        <taxon>Dictyobacter</taxon>
    </lineage>
</organism>
<keyword evidence="2" id="KW-0812">Transmembrane</keyword>
<feature type="compositionally biased region" description="Polar residues" evidence="1">
    <location>
        <begin position="258"/>
        <end position="268"/>
    </location>
</feature>
<dbReference type="InterPro" id="IPR026870">
    <property type="entry name" value="Zinc_ribbon_dom"/>
</dbReference>
<evidence type="ECO:0000256" key="2">
    <source>
        <dbReference type="SAM" id="Phobius"/>
    </source>
</evidence>
<feature type="region of interest" description="Disordered" evidence="1">
    <location>
        <begin position="56"/>
        <end position="111"/>
    </location>
</feature>
<feature type="compositionally biased region" description="Polar residues" evidence="1">
    <location>
        <begin position="56"/>
        <end position="71"/>
    </location>
</feature>
<gene>
    <name evidence="4" type="ORF">KSZ_61360</name>
</gene>
<reference evidence="4 5" key="1">
    <citation type="journal article" date="2021" name="Int. J. Syst. Evol. Microbiol.">
        <title>Reticulibacter mediterranei gen. nov., sp. nov., within the new family Reticulibacteraceae fam. nov., and Ktedonospora formicarum gen. nov., sp. nov., Ktedonobacter robiniae sp. nov., Dictyobacter formicarum sp. nov. and Dictyobacter arantiisoli sp. nov., belonging to the class Ktedonobacteria.</title>
        <authorList>
            <person name="Yabe S."/>
            <person name="Zheng Y."/>
            <person name="Wang C.M."/>
            <person name="Sakai Y."/>
            <person name="Abe K."/>
            <person name="Yokota A."/>
            <person name="Donadio S."/>
            <person name="Cavaletti L."/>
            <person name="Monciardini P."/>
        </authorList>
    </citation>
    <scope>NUCLEOTIDE SEQUENCE [LARGE SCALE GENOMIC DNA]</scope>
    <source>
        <strain evidence="4 5">SOSP1-9</strain>
    </source>
</reference>
<feature type="transmembrane region" description="Helical" evidence="2">
    <location>
        <begin position="364"/>
        <end position="384"/>
    </location>
</feature>
<evidence type="ECO:0000313" key="5">
    <source>
        <dbReference type="Proteomes" id="UP000635565"/>
    </source>
</evidence>
<feature type="domain" description="Zinc-ribbon" evidence="3">
    <location>
        <begin position="5"/>
        <end position="25"/>
    </location>
</feature>
<feature type="region of interest" description="Disordered" evidence="1">
    <location>
        <begin position="190"/>
        <end position="334"/>
    </location>
</feature>
<evidence type="ECO:0000256" key="1">
    <source>
        <dbReference type="SAM" id="MobiDB-lite"/>
    </source>
</evidence>
<feature type="compositionally biased region" description="Low complexity" evidence="1">
    <location>
        <begin position="101"/>
        <end position="111"/>
    </location>
</feature>
<comment type="caution">
    <text evidence="4">The sequence shown here is derived from an EMBL/GenBank/DDBJ whole genome shotgun (WGS) entry which is preliminary data.</text>
</comment>
<protein>
    <recommendedName>
        <fullName evidence="3">Zinc-ribbon domain-containing protein</fullName>
    </recommendedName>
</protein>
<feature type="compositionally biased region" description="Low complexity" evidence="1">
    <location>
        <begin position="234"/>
        <end position="243"/>
    </location>
</feature>
<feature type="compositionally biased region" description="Low complexity" evidence="1">
    <location>
        <begin position="323"/>
        <end position="334"/>
    </location>
</feature>
<dbReference type="EMBL" id="BNJJ01000021">
    <property type="protein sequence ID" value="GHO88130.1"/>
    <property type="molecule type" value="Genomic_DNA"/>
</dbReference>
<proteinExistence type="predicted"/>